<reference evidence="2 3" key="1">
    <citation type="submission" date="2018-06" db="EMBL/GenBank/DDBJ databases">
        <title>Genome analysis of cellulolytic fungus Trichoderma lentiforme CFAM-422.</title>
        <authorList>
            <person name="Steindorff A.S."/>
            <person name="Formighieri E.F."/>
            <person name="Midorikawa G.E.O."/>
            <person name="Tamietti M.S."/>
            <person name="Ramos E.Z."/>
            <person name="Silva A.S."/>
            <person name="Bon E.P.S."/>
            <person name="Mendes T.D."/>
            <person name="Damaso M.C.T."/>
            <person name="Favaro L.C.L."/>
        </authorList>
    </citation>
    <scope>NUCLEOTIDE SEQUENCE [LARGE SCALE GENOMIC DNA]</scope>
    <source>
        <strain evidence="2 3">CFAM-422</strain>
    </source>
</reference>
<protein>
    <recommendedName>
        <fullName evidence="1">DUF6603 domain-containing protein</fullName>
    </recommendedName>
</protein>
<organism evidence="2 3">
    <name type="scientific">Trichoderma lentiforme</name>
    <dbReference type="NCBI Taxonomy" id="1567552"/>
    <lineage>
        <taxon>Eukaryota</taxon>
        <taxon>Fungi</taxon>
        <taxon>Dikarya</taxon>
        <taxon>Ascomycota</taxon>
        <taxon>Pezizomycotina</taxon>
        <taxon>Sordariomycetes</taxon>
        <taxon>Hypocreomycetidae</taxon>
        <taxon>Hypocreales</taxon>
        <taxon>Hypocreaceae</taxon>
        <taxon>Trichoderma</taxon>
    </lineage>
</organism>
<name>A0A9P4XE73_9HYPO</name>
<dbReference type="EMBL" id="QLNT01000012">
    <property type="protein sequence ID" value="KAF3069346.1"/>
    <property type="molecule type" value="Genomic_DNA"/>
</dbReference>
<dbReference type="InterPro" id="IPR036866">
    <property type="entry name" value="RibonucZ/Hydroxyglut_hydro"/>
</dbReference>
<comment type="caution">
    <text evidence="2">The sequence shown here is derived from an EMBL/GenBank/DDBJ whole genome shotgun (WGS) entry which is preliminary data.</text>
</comment>
<keyword evidence="3" id="KW-1185">Reference proteome</keyword>
<dbReference type="PANTHER" id="PTHR30619">
    <property type="entry name" value="DNA INTERNALIZATION/COMPETENCE PROTEIN COMEC/REC2"/>
    <property type="match status" value="1"/>
</dbReference>
<evidence type="ECO:0000313" key="2">
    <source>
        <dbReference type="EMBL" id="KAF3069346.1"/>
    </source>
</evidence>
<evidence type="ECO:0000259" key="1">
    <source>
        <dbReference type="Pfam" id="PF20248"/>
    </source>
</evidence>
<dbReference type="Pfam" id="PF20248">
    <property type="entry name" value="DUF6603"/>
    <property type="match status" value="1"/>
</dbReference>
<gene>
    <name evidence="2" type="ORF">CFAM422_007508</name>
</gene>
<evidence type="ECO:0000313" key="3">
    <source>
        <dbReference type="Proteomes" id="UP000801864"/>
    </source>
</evidence>
<dbReference type="Gene3D" id="3.60.15.10">
    <property type="entry name" value="Ribonuclease Z/Hydroxyacylglutathione hydrolase-like"/>
    <property type="match status" value="1"/>
</dbReference>
<dbReference type="InterPro" id="IPR052159">
    <property type="entry name" value="Competence_DNA_uptake"/>
</dbReference>
<dbReference type="Proteomes" id="UP000801864">
    <property type="component" value="Unassembled WGS sequence"/>
</dbReference>
<proteinExistence type="predicted"/>
<accession>A0A9P4XE73</accession>
<dbReference type="PANTHER" id="PTHR30619:SF1">
    <property type="entry name" value="RECOMBINATION PROTEIN 2"/>
    <property type="match status" value="1"/>
</dbReference>
<feature type="domain" description="DUF6603" evidence="1">
    <location>
        <begin position="1438"/>
        <end position="1959"/>
    </location>
</feature>
<dbReference type="InterPro" id="IPR046538">
    <property type="entry name" value="DUF6603"/>
</dbReference>
<sequence length="2134" mass="234866">MTDWVVETYAVNVGLGDGTIYLLVKVENNTWSIESAVLIDGGTDKGAIHLQTAINDINKRYYPNDNGHLRFNAIVVTHWDEDHYRGVEGLIRSHISNDMSSCDIMYPYPQPDDKSTPRTTFYCSKLGFNGKGVSLKPNNTQAIRGNVSYQYMAGLKTDPLCYFWKGETCLGVDLFSGKEIAPAQVGQTIPNIIQNGDIQPLNLPRLLVVGIDKELINKVKYEKRQGGTEANASSMMCLLFTPIEAHDHAMLDLYAGGDAEDEQEQVLCDFLHDSEIVKLQVIKAGHHGSKYATTERFWDLEPEMFLISAAEDYGHPSILIGFSLLFYIMAYFDMWAQRKDRLYCTRFPYWMTKRAGDALINTKDLDITSVLDEAVTQLRGAIEGHTWVGVIEAWFPGATQAIQDAYGIMSADHLAEFKRRRKTSDISDANMDDQIARGGEKLVKAWGTIQNQAIEQMISQWPAFGNPKFPHFKFSDTQFHTETAYILMQFHQDHEPTAEVVTFLQVQASNAFKTRFVDGRVAPDPAILKDVVDKLNQRIMNPQQVQQSYMAATQTQAVLNTMGTQPGGGSFMMMEVSSKWDSELFAEDPKAAAASNFFANGLPTEGLEPGASKSFQIESSTNNLKWLKESFGATEAEFQFFKNMNEVLIPAEALITLSNGIRSLRFSSRSDDIKVQFGNGTLERTRSDGYNRDIEGIILALTGSDKLKIGIGEFLKTLAPESSFSTWLSPILDLGGELLEFAEDPDHPKKNGIWIHPQLNNRAILRLEAQLQRAAVEKMQEFFTKHVGEIKFGQMRIIGVSSAICSSLPPAVKKQQGMKEEGYKLDRTWKFTLVGEVTAGLSSNPTTFITSISNESFTFTLRLAKGTTVTDVVNWIAQRFKDNNGDGQENAAEKSVSDLQSVLQNIGSSILPRQVSITVGQKGLLAFQIDIEIPSTLGAEPGNHVSFHGQLLWTPSNTKVVAEIWNPGREPLIGADLNPYFDEYELLKPDDTSGLQDHISIPHLLDRTNPVKLPKGLPDRIDKAGIEISVGKISSLHLSTKLACSVPTSDNDQEVPPLMLQEVLFVYDHFFSKNTEKKLYFRAVVGLEPPPYITGFRAHANIGISVLYNSIDGKSNWTLEANATGLEVAHLYTMLPRDGSNHAIMSFMSGIKISEISATYEYNSAGSPSKLTIGGELQIGPVQLNLDYWHAGSDWHFGAGVTARPEYKDKKTSIKELLGDFINVETMESVPEFIQDFQIPLEKLKVELQCFKAHIGEGEAAVNYVVFVFEVTLGDFSITFAQLQERSGAFPKGSKKSKPKRFLRMSLSAFPKVDIPIVHELPKPYDALEFLWVSEGITIDEVVLVNTHAFKNKPQLCYQETAKKEGSTLALTAGCHFQIILNEQSTPKCILDYAFNGAKSENSAGHSATLAAGADIKAAKALPGTDQAGGTKSAPLTRSAKGLTIRNISLKMMDKGTLSITLDALVALGPLAFNLIGFSVKLDLSSFKGIDSLANIKASFDLSGMAVAFSRPPATLAGMFVHEDLGNGLSRYMGGLAVGMGVWEFLAAGVYEEKDGYNSVFVFAKLNGPLISFGFAEINGIVGGFGYNSSIRFPSETEVNDFPFVQINTGKKDAAGDIMKQFEALTSKESGGWFSAKKDSYWLAAGLGVKAFQMLDIQAVMVLDLSPNPKFGIFAEAVARVPKGADEDNAFLFTDLTIAATFDPSVGILKVAGALTPRSYILHKSCKLTGGFVLAYYFPASGHDGDWVFSLGGYHPSFRVPNHYPLAPPRLGISWIYNDEISITGEAYFAITPQACMGGGRLDLAYRSGRTRAGFSAYADFLIYYDPFQFEARVGVSVYVSSVIGWGILSKEVSLEVSADVDLYGPPLAGVAEIHVWFIDFSVHFGPSKRTSPRLDWDKFHKLFNPALDQGGGEHIVSIPKGRITTRHDPKIDSPTGGASAASQSAQSAFVRGTQLELQVELRFPISTLVMNKNSQDVAGVAGRVNSTPMQIKQGFNKSELDITIDLLVADKREKVNMDIEHLVKNVPGALWNPFDGNRSMLDQPNTQSHLMGVKLKAPKAEISKEHLPEINTEKFDCKPIHGGMHKFPKVDILDTKSVPGAAASEDLAQMTTDILHQWEDLRRRFTGGGVAVK</sequence>
<dbReference type="SUPFAM" id="SSF56281">
    <property type="entry name" value="Metallo-hydrolase/oxidoreductase"/>
    <property type="match status" value="1"/>
</dbReference>